<dbReference type="InterPro" id="IPR003594">
    <property type="entry name" value="HATPase_dom"/>
</dbReference>
<dbReference type="InterPro" id="IPR011006">
    <property type="entry name" value="CheY-like_superfamily"/>
</dbReference>
<comment type="caution">
    <text evidence="10">The sequence shown here is derived from an EMBL/GenBank/DDBJ whole genome shotgun (WGS) entry which is preliminary data.</text>
</comment>
<feature type="transmembrane region" description="Helical" evidence="7">
    <location>
        <begin position="92"/>
        <end position="114"/>
    </location>
</feature>
<dbReference type="PRINTS" id="PR00344">
    <property type="entry name" value="BCTRLSENSOR"/>
</dbReference>
<dbReference type="Gene3D" id="3.30.565.10">
    <property type="entry name" value="Histidine kinase-like ATPase, C-terminal domain"/>
    <property type="match status" value="1"/>
</dbReference>
<dbReference type="PROSITE" id="PS50110">
    <property type="entry name" value="RESPONSE_REGULATORY"/>
    <property type="match status" value="1"/>
</dbReference>
<dbReference type="SMART" id="SM00388">
    <property type="entry name" value="HisKA"/>
    <property type="match status" value="1"/>
</dbReference>
<evidence type="ECO:0000259" key="9">
    <source>
        <dbReference type="PROSITE" id="PS50110"/>
    </source>
</evidence>
<feature type="domain" description="Response regulatory" evidence="9">
    <location>
        <begin position="466"/>
        <end position="574"/>
    </location>
</feature>
<dbReference type="CDD" id="cd00156">
    <property type="entry name" value="REC"/>
    <property type="match status" value="1"/>
</dbReference>
<evidence type="ECO:0000256" key="6">
    <source>
        <dbReference type="PROSITE-ProRule" id="PRU00169"/>
    </source>
</evidence>
<protein>
    <recommendedName>
        <fullName evidence="2">histidine kinase</fullName>
        <ecNumber evidence="2">2.7.13.3</ecNumber>
    </recommendedName>
</protein>
<evidence type="ECO:0000256" key="5">
    <source>
        <dbReference type="ARBA" id="ARBA00022777"/>
    </source>
</evidence>
<dbReference type="AlphaFoldDB" id="A0A848HJN1"/>
<dbReference type="PANTHER" id="PTHR43047">
    <property type="entry name" value="TWO-COMPONENT HISTIDINE PROTEIN KINASE"/>
    <property type="match status" value="1"/>
</dbReference>
<feature type="domain" description="Histidine kinase" evidence="8">
    <location>
        <begin position="230"/>
        <end position="444"/>
    </location>
</feature>
<sequence>MGQTEGVAGTEAPVSDELVRRSVAIILAQTRTGAVTAIVMGGLFGFIYVPTAGWLAYLAWYLVFAAGMASRQPYFRRLLARDGPTPASLRRIAFVAAFTGWLAPLSVPLFAHYISIADVGVITIIIVGWVSVAVAVLAVQPRVYGVYVTASLATVYLGWIRLADASDLVMIGISMALGGRMMVKLGQDVYIQLRDTVAAAEQNASLVSQLRDALARQQEAQKARSRFLGAASHDLRQPVQALLFLSDIFRKSTDPARRDQMALQIARTGESIDSMFRHLVDFAQIDAGTMKAVLRPVQLDRLVGAAVTGYAEKCAAKGLKFKLQMDEELAVAADPVLLERLLRNFLDNAYKYSLQGEISLRVAAHGGEVELQVTDQGVGMKPEELGQACNAFYRGPSASVAEAEGIGLGLAISKHMADLMHAQLQLVSHAGEGTRVSVRLPLVQGEQQAQAVGAPLRATAPLEGLLVAVLEDDRLARDALCAWLREAGAQVAQGSSLAVLQQELRRAPDFMVADFRLPEGNGVEAIHAIRSQHGPFPALIVSGEPDIAERDLGLPVLQKPVTPERLLQCLRQALPERSALPSSRVNEPA</sequence>
<dbReference type="SMART" id="SM00448">
    <property type="entry name" value="REC"/>
    <property type="match status" value="1"/>
</dbReference>
<dbReference type="Gene3D" id="1.10.287.130">
    <property type="match status" value="1"/>
</dbReference>
<gene>
    <name evidence="10" type="ORF">HHL11_29635</name>
</gene>
<evidence type="ECO:0000256" key="3">
    <source>
        <dbReference type="ARBA" id="ARBA00022553"/>
    </source>
</evidence>
<dbReference type="EC" id="2.7.13.3" evidence="2"/>
<dbReference type="Gene3D" id="3.40.50.2300">
    <property type="match status" value="1"/>
</dbReference>
<feature type="transmembrane region" description="Helical" evidence="7">
    <location>
        <begin position="54"/>
        <end position="71"/>
    </location>
</feature>
<dbReference type="InterPro" id="IPR004358">
    <property type="entry name" value="Sig_transdc_His_kin-like_C"/>
</dbReference>
<dbReference type="GO" id="GO:0000155">
    <property type="term" value="F:phosphorelay sensor kinase activity"/>
    <property type="evidence" value="ECO:0007669"/>
    <property type="project" value="InterPro"/>
</dbReference>
<reference evidence="10 11" key="1">
    <citation type="submission" date="2020-04" db="EMBL/GenBank/DDBJ databases">
        <title>Ramlibacter sp. G-1-2-2 isolated from soil.</title>
        <authorList>
            <person name="Dahal R.H."/>
        </authorList>
    </citation>
    <scope>NUCLEOTIDE SEQUENCE [LARGE SCALE GENOMIC DNA]</scope>
    <source>
        <strain evidence="10 11">G-1-2-2</strain>
    </source>
</reference>
<dbReference type="GO" id="GO:0005886">
    <property type="term" value="C:plasma membrane"/>
    <property type="evidence" value="ECO:0007669"/>
    <property type="project" value="TreeGrafter"/>
</dbReference>
<dbReference type="InterPro" id="IPR036890">
    <property type="entry name" value="HATPase_C_sf"/>
</dbReference>
<evidence type="ECO:0000256" key="7">
    <source>
        <dbReference type="SAM" id="Phobius"/>
    </source>
</evidence>
<keyword evidence="7" id="KW-0472">Membrane</keyword>
<dbReference type="PANTHER" id="PTHR43047:SF72">
    <property type="entry name" value="OSMOSENSING HISTIDINE PROTEIN KINASE SLN1"/>
    <property type="match status" value="1"/>
</dbReference>
<keyword evidence="11" id="KW-1185">Reference proteome</keyword>
<dbReference type="Pfam" id="PF02518">
    <property type="entry name" value="HATPase_c"/>
    <property type="match status" value="1"/>
</dbReference>
<keyword evidence="7" id="KW-1133">Transmembrane helix</keyword>
<dbReference type="EMBL" id="JABBFX010000003">
    <property type="protein sequence ID" value="NML47948.1"/>
    <property type="molecule type" value="Genomic_DNA"/>
</dbReference>
<evidence type="ECO:0000256" key="2">
    <source>
        <dbReference type="ARBA" id="ARBA00012438"/>
    </source>
</evidence>
<evidence type="ECO:0000259" key="8">
    <source>
        <dbReference type="PROSITE" id="PS50109"/>
    </source>
</evidence>
<dbReference type="RefSeq" id="WP_169422196.1">
    <property type="nucleotide sequence ID" value="NZ_JABBFX010000003.1"/>
</dbReference>
<keyword evidence="5 10" id="KW-0418">Kinase</keyword>
<dbReference type="Pfam" id="PF00512">
    <property type="entry name" value="HisKA"/>
    <property type="match status" value="1"/>
</dbReference>
<feature type="modified residue" description="4-aspartylphosphate" evidence="6">
    <location>
        <position position="514"/>
    </location>
</feature>
<dbReference type="Proteomes" id="UP000541185">
    <property type="component" value="Unassembled WGS sequence"/>
</dbReference>
<organism evidence="10 11">
    <name type="scientific">Ramlibacter agri</name>
    <dbReference type="NCBI Taxonomy" id="2728837"/>
    <lineage>
        <taxon>Bacteria</taxon>
        <taxon>Pseudomonadati</taxon>
        <taxon>Pseudomonadota</taxon>
        <taxon>Betaproteobacteria</taxon>
        <taxon>Burkholderiales</taxon>
        <taxon>Comamonadaceae</taxon>
        <taxon>Ramlibacter</taxon>
    </lineage>
</organism>
<dbReference type="SUPFAM" id="SSF52172">
    <property type="entry name" value="CheY-like"/>
    <property type="match status" value="1"/>
</dbReference>
<feature type="transmembrane region" description="Helical" evidence="7">
    <location>
        <begin position="144"/>
        <end position="162"/>
    </location>
</feature>
<proteinExistence type="predicted"/>
<dbReference type="SUPFAM" id="SSF55874">
    <property type="entry name" value="ATPase domain of HSP90 chaperone/DNA topoisomerase II/histidine kinase"/>
    <property type="match status" value="1"/>
</dbReference>
<name>A0A848HJN1_9BURK</name>
<dbReference type="InterPro" id="IPR036097">
    <property type="entry name" value="HisK_dim/P_sf"/>
</dbReference>
<keyword evidence="7" id="KW-0812">Transmembrane</keyword>
<dbReference type="SMART" id="SM00387">
    <property type="entry name" value="HATPase_c"/>
    <property type="match status" value="1"/>
</dbReference>
<keyword evidence="3 6" id="KW-0597">Phosphoprotein</keyword>
<dbReference type="GO" id="GO:0009927">
    <property type="term" value="F:histidine phosphotransfer kinase activity"/>
    <property type="evidence" value="ECO:0007669"/>
    <property type="project" value="TreeGrafter"/>
</dbReference>
<comment type="catalytic activity">
    <reaction evidence="1">
        <text>ATP + protein L-histidine = ADP + protein N-phospho-L-histidine.</text>
        <dbReference type="EC" id="2.7.13.3"/>
    </reaction>
</comment>
<evidence type="ECO:0000313" key="11">
    <source>
        <dbReference type="Proteomes" id="UP000541185"/>
    </source>
</evidence>
<dbReference type="Pfam" id="PF00072">
    <property type="entry name" value="Response_reg"/>
    <property type="match status" value="1"/>
</dbReference>
<accession>A0A848HJN1</accession>
<dbReference type="InterPro" id="IPR001789">
    <property type="entry name" value="Sig_transdc_resp-reg_receiver"/>
</dbReference>
<dbReference type="InterPro" id="IPR005467">
    <property type="entry name" value="His_kinase_dom"/>
</dbReference>
<feature type="transmembrane region" description="Helical" evidence="7">
    <location>
        <begin position="120"/>
        <end position="139"/>
    </location>
</feature>
<dbReference type="PROSITE" id="PS50109">
    <property type="entry name" value="HIS_KIN"/>
    <property type="match status" value="1"/>
</dbReference>
<dbReference type="InterPro" id="IPR003661">
    <property type="entry name" value="HisK_dim/P_dom"/>
</dbReference>
<dbReference type="SUPFAM" id="SSF47384">
    <property type="entry name" value="Homodimeric domain of signal transducing histidine kinase"/>
    <property type="match status" value="1"/>
</dbReference>
<evidence type="ECO:0000313" key="10">
    <source>
        <dbReference type="EMBL" id="NML47948.1"/>
    </source>
</evidence>
<evidence type="ECO:0000256" key="4">
    <source>
        <dbReference type="ARBA" id="ARBA00022679"/>
    </source>
</evidence>
<dbReference type="CDD" id="cd00082">
    <property type="entry name" value="HisKA"/>
    <property type="match status" value="1"/>
</dbReference>
<evidence type="ECO:0000256" key="1">
    <source>
        <dbReference type="ARBA" id="ARBA00000085"/>
    </source>
</evidence>
<keyword evidence="4" id="KW-0808">Transferase</keyword>